<dbReference type="eggNOG" id="COG1722">
    <property type="taxonomic scope" value="Bacteria"/>
</dbReference>
<dbReference type="KEGG" id="gph:GEMMAAP_09700"/>
<comment type="catalytic activity">
    <reaction evidence="6">
        <text>Exonucleolytic cleavage in either 5'- to 3'- or 3'- to 5'-direction to yield nucleoside 5'-phosphates.</text>
        <dbReference type="EC" id="3.1.11.6"/>
    </reaction>
</comment>
<dbReference type="InterPro" id="IPR037004">
    <property type="entry name" value="Exonuc_VII_ssu_sf"/>
</dbReference>
<dbReference type="InterPro" id="IPR003761">
    <property type="entry name" value="Exonuc_VII_S"/>
</dbReference>
<dbReference type="SUPFAM" id="SSF116842">
    <property type="entry name" value="XseB-like"/>
    <property type="match status" value="1"/>
</dbReference>
<comment type="subcellular location">
    <subcellularLocation>
        <location evidence="6">Cytoplasm</location>
    </subcellularLocation>
</comment>
<dbReference type="Gene3D" id="1.10.287.1040">
    <property type="entry name" value="Exonuclease VII, small subunit"/>
    <property type="match status" value="1"/>
</dbReference>
<evidence type="ECO:0000256" key="1">
    <source>
        <dbReference type="ARBA" id="ARBA00009998"/>
    </source>
</evidence>
<proteinExistence type="inferred from homology"/>
<keyword evidence="5 6" id="KW-0269">Exonuclease</keyword>
<dbReference type="GO" id="GO:0006308">
    <property type="term" value="P:DNA catabolic process"/>
    <property type="evidence" value="ECO:0007669"/>
    <property type="project" value="UniProtKB-UniRule"/>
</dbReference>
<feature type="coiled-coil region" evidence="7">
    <location>
        <begin position="3"/>
        <end position="30"/>
    </location>
</feature>
<evidence type="ECO:0000256" key="4">
    <source>
        <dbReference type="ARBA" id="ARBA00022801"/>
    </source>
</evidence>
<dbReference type="GO" id="GO:0008855">
    <property type="term" value="F:exodeoxyribonuclease VII activity"/>
    <property type="evidence" value="ECO:0007669"/>
    <property type="project" value="UniProtKB-UniRule"/>
</dbReference>
<organism evidence="8 9">
    <name type="scientific">Gemmatimonas phototrophica</name>
    <dbReference type="NCBI Taxonomy" id="1379270"/>
    <lineage>
        <taxon>Bacteria</taxon>
        <taxon>Pseudomonadati</taxon>
        <taxon>Gemmatimonadota</taxon>
        <taxon>Gemmatimonadia</taxon>
        <taxon>Gemmatimonadales</taxon>
        <taxon>Gemmatimonadaceae</taxon>
        <taxon>Gemmatimonas</taxon>
    </lineage>
</organism>
<evidence type="ECO:0000256" key="7">
    <source>
        <dbReference type="SAM" id="Coils"/>
    </source>
</evidence>
<dbReference type="RefSeq" id="WP_026850705.1">
    <property type="nucleotide sequence ID" value="NZ_CP011454.1"/>
</dbReference>
<comment type="function">
    <text evidence="6">Bidirectionally degrades single-stranded DNA into large acid-insoluble oligonucleotides, which are then degraded further into small acid-soluble oligonucleotides.</text>
</comment>
<dbReference type="AlphaFoldDB" id="A0A143BJ47"/>
<protein>
    <recommendedName>
        <fullName evidence="6">Exodeoxyribonuclease 7 small subunit</fullName>
        <ecNumber evidence="6">3.1.11.6</ecNumber>
    </recommendedName>
    <alternativeName>
        <fullName evidence="6">Exodeoxyribonuclease VII small subunit</fullName>
        <shortName evidence="6">Exonuclease VII small subunit</shortName>
    </alternativeName>
</protein>
<evidence type="ECO:0000313" key="8">
    <source>
        <dbReference type="EMBL" id="AMW05028.1"/>
    </source>
</evidence>
<dbReference type="PANTHER" id="PTHR34137">
    <property type="entry name" value="EXODEOXYRIBONUCLEASE 7 SMALL SUBUNIT"/>
    <property type="match status" value="1"/>
</dbReference>
<accession>A0A143BJ47</accession>
<dbReference type="HAMAP" id="MF_00337">
    <property type="entry name" value="Exonuc_7_S"/>
    <property type="match status" value="1"/>
</dbReference>
<comment type="similarity">
    <text evidence="1 6">Belongs to the XseB family.</text>
</comment>
<dbReference type="Proteomes" id="UP000076404">
    <property type="component" value="Chromosome"/>
</dbReference>
<dbReference type="STRING" id="1379270.GEMMAAP_09700"/>
<keyword evidence="4 6" id="KW-0378">Hydrolase</keyword>
<keyword evidence="9" id="KW-1185">Reference proteome</keyword>
<dbReference type="GO" id="GO:0005829">
    <property type="term" value="C:cytosol"/>
    <property type="evidence" value="ECO:0007669"/>
    <property type="project" value="TreeGrafter"/>
</dbReference>
<reference evidence="8 9" key="2">
    <citation type="journal article" date="2016" name="Environ. Microbiol. Rep.">
        <title>Metagenomic evidence for the presence of phototrophic Gemmatimonadetes bacteria in diverse environments.</title>
        <authorList>
            <person name="Zeng Y."/>
            <person name="Baumbach J."/>
            <person name="Barbosa E.G."/>
            <person name="Azevedo V."/>
            <person name="Zhang C."/>
            <person name="Koblizek M."/>
        </authorList>
    </citation>
    <scope>NUCLEOTIDE SEQUENCE [LARGE SCALE GENOMIC DNA]</scope>
    <source>
        <strain evidence="8 9">AP64</strain>
    </source>
</reference>
<dbReference type="OrthoDB" id="49164at2"/>
<reference evidence="8 9" key="1">
    <citation type="journal article" date="2014" name="Proc. Natl. Acad. Sci. U.S.A.">
        <title>Functional type 2 photosynthetic reaction centers found in the rare bacterial phylum Gemmatimonadetes.</title>
        <authorList>
            <person name="Zeng Y."/>
            <person name="Feng F."/>
            <person name="Medova H."/>
            <person name="Dean J."/>
            <person name="Koblizek M."/>
        </authorList>
    </citation>
    <scope>NUCLEOTIDE SEQUENCE [LARGE SCALE GENOMIC DNA]</scope>
    <source>
        <strain evidence="8 9">AP64</strain>
    </source>
</reference>
<name>A0A143BJ47_9BACT</name>
<evidence type="ECO:0000256" key="3">
    <source>
        <dbReference type="ARBA" id="ARBA00022722"/>
    </source>
</evidence>
<dbReference type="EC" id="3.1.11.6" evidence="6"/>
<dbReference type="PANTHER" id="PTHR34137:SF1">
    <property type="entry name" value="EXODEOXYRIBONUCLEASE 7 SMALL SUBUNIT"/>
    <property type="match status" value="1"/>
</dbReference>
<gene>
    <name evidence="6" type="primary">xseB</name>
    <name evidence="8" type="ORF">GEMMAAP_09700</name>
</gene>
<sequence>MTEMTFEQALNRLEEIVRILERNDLDLEQALKLFEEGIAHLRTAGASLKTVDARVQQLVEAVDGSFSVVELGA</sequence>
<dbReference type="PIRSF" id="PIRSF006488">
    <property type="entry name" value="Exonuc_VII_S"/>
    <property type="match status" value="1"/>
</dbReference>
<keyword evidence="2 6" id="KW-0963">Cytoplasm</keyword>
<evidence type="ECO:0000256" key="6">
    <source>
        <dbReference type="HAMAP-Rule" id="MF_00337"/>
    </source>
</evidence>
<keyword evidence="3 6" id="KW-0540">Nuclease</keyword>
<dbReference type="Pfam" id="PF02609">
    <property type="entry name" value="Exonuc_VII_S"/>
    <property type="match status" value="1"/>
</dbReference>
<keyword evidence="7" id="KW-0175">Coiled coil</keyword>
<dbReference type="GO" id="GO:0009318">
    <property type="term" value="C:exodeoxyribonuclease VII complex"/>
    <property type="evidence" value="ECO:0007669"/>
    <property type="project" value="UniProtKB-UniRule"/>
</dbReference>
<dbReference type="EMBL" id="CP011454">
    <property type="protein sequence ID" value="AMW05028.1"/>
    <property type="molecule type" value="Genomic_DNA"/>
</dbReference>
<evidence type="ECO:0000256" key="2">
    <source>
        <dbReference type="ARBA" id="ARBA00022490"/>
    </source>
</evidence>
<evidence type="ECO:0000313" key="9">
    <source>
        <dbReference type="Proteomes" id="UP000076404"/>
    </source>
</evidence>
<evidence type="ECO:0000256" key="5">
    <source>
        <dbReference type="ARBA" id="ARBA00022839"/>
    </source>
</evidence>
<comment type="subunit">
    <text evidence="6">Heterooligomer composed of large and small subunits.</text>
</comment>
<dbReference type="NCBIfam" id="TIGR01280">
    <property type="entry name" value="xseB"/>
    <property type="match status" value="1"/>
</dbReference>